<reference evidence="2 3" key="1">
    <citation type="journal article" date="2020" name="Nature">
        <title>Six reference-quality genomes reveal evolution of bat adaptations.</title>
        <authorList>
            <person name="Jebb D."/>
            <person name="Huang Z."/>
            <person name="Pippel M."/>
            <person name="Hughes G.M."/>
            <person name="Lavrichenko K."/>
            <person name="Devanna P."/>
            <person name="Winkler S."/>
            <person name="Jermiin L.S."/>
            <person name="Skirmuntt E.C."/>
            <person name="Katzourakis A."/>
            <person name="Burkitt-Gray L."/>
            <person name="Ray D.A."/>
            <person name="Sullivan K.A.M."/>
            <person name="Roscito J.G."/>
            <person name="Kirilenko B.M."/>
            <person name="Davalos L.M."/>
            <person name="Corthals A.P."/>
            <person name="Power M.L."/>
            <person name="Jones G."/>
            <person name="Ransome R.D."/>
            <person name="Dechmann D.K.N."/>
            <person name="Locatelli A.G."/>
            <person name="Puechmaille S.J."/>
            <person name="Fedrigo O."/>
            <person name="Jarvis E.D."/>
            <person name="Hiller M."/>
            <person name="Vernes S.C."/>
            <person name="Myers E.W."/>
            <person name="Teeling E.C."/>
        </authorList>
    </citation>
    <scope>NUCLEOTIDE SEQUENCE [LARGE SCALE GENOMIC DNA]</scope>
    <source>
        <strain evidence="2">MMolMol1</strain>
        <tissue evidence="2">Muscle</tissue>
    </source>
</reference>
<dbReference type="Proteomes" id="UP000550707">
    <property type="component" value="Unassembled WGS sequence"/>
</dbReference>
<dbReference type="AlphaFoldDB" id="A0A7J8FZV8"/>
<dbReference type="InParanoid" id="A0A7J8FZV8"/>
<name>A0A7J8FZV8_MOLMO</name>
<evidence type="ECO:0000256" key="1">
    <source>
        <dbReference type="SAM" id="MobiDB-lite"/>
    </source>
</evidence>
<dbReference type="EMBL" id="JACASF010000010">
    <property type="protein sequence ID" value="KAF6453015.1"/>
    <property type="molecule type" value="Genomic_DNA"/>
</dbReference>
<feature type="compositionally biased region" description="Polar residues" evidence="1">
    <location>
        <begin position="132"/>
        <end position="143"/>
    </location>
</feature>
<accession>A0A7J8FZV8</accession>
<evidence type="ECO:0000313" key="2">
    <source>
        <dbReference type="EMBL" id="KAF6453015.1"/>
    </source>
</evidence>
<feature type="region of interest" description="Disordered" evidence="1">
    <location>
        <begin position="110"/>
        <end position="143"/>
    </location>
</feature>
<keyword evidence="3" id="KW-1185">Reference proteome</keyword>
<protein>
    <submittedName>
        <fullName evidence="2">Uncharacterized protein</fullName>
    </submittedName>
</protein>
<organism evidence="2 3">
    <name type="scientific">Molossus molossus</name>
    <name type="common">Pallas' mastiff bat</name>
    <name type="synonym">Vespertilio molossus</name>
    <dbReference type="NCBI Taxonomy" id="27622"/>
    <lineage>
        <taxon>Eukaryota</taxon>
        <taxon>Metazoa</taxon>
        <taxon>Chordata</taxon>
        <taxon>Craniata</taxon>
        <taxon>Vertebrata</taxon>
        <taxon>Euteleostomi</taxon>
        <taxon>Mammalia</taxon>
        <taxon>Eutheria</taxon>
        <taxon>Laurasiatheria</taxon>
        <taxon>Chiroptera</taxon>
        <taxon>Yangochiroptera</taxon>
        <taxon>Molossidae</taxon>
        <taxon>Molossus</taxon>
    </lineage>
</organism>
<comment type="caution">
    <text evidence="2">The sequence shown here is derived from an EMBL/GenBank/DDBJ whole genome shotgun (WGS) entry which is preliminary data.</text>
</comment>
<proteinExistence type="predicted"/>
<gene>
    <name evidence="2" type="ORF">HJG59_008286</name>
</gene>
<evidence type="ECO:0000313" key="3">
    <source>
        <dbReference type="Proteomes" id="UP000550707"/>
    </source>
</evidence>
<sequence>MKVPDTSPSTLLSPGLHGPLVQLRRNPRASQSLCPTHLSTAPLSPLLPQRRPTCLPSRPQAALGLVEKSFRDQRPSEGPAWCPALPVAVAATVHRLGWAPLRETWLHRSPVPAPQQCHPHSVGLTQGRAHSCDTQSLSPALRP</sequence>